<evidence type="ECO:0000313" key="3">
    <source>
        <dbReference type="Proteomes" id="UP000265926"/>
    </source>
</evidence>
<proteinExistence type="predicted"/>
<feature type="transmembrane region" description="Helical" evidence="1">
    <location>
        <begin position="80"/>
        <end position="101"/>
    </location>
</feature>
<organism evidence="2 3">
    <name type="scientific">Maribellus luteus</name>
    <dbReference type="NCBI Taxonomy" id="2305463"/>
    <lineage>
        <taxon>Bacteria</taxon>
        <taxon>Pseudomonadati</taxon>
        <taxon>Bacteroidota</taxon>
        <taxon>Bacteroidia</taxon>
        <taxon>Marinilabiliales</taxon>
        <taxon>Prolixibacteraceae</taxon>
        <taxon>Maribellus</taxon>
    </lineage>
</organism>
<dbReference type="OrthoDB" id="1098954at2"/>
<accession>A0A399SZ99</accession>
<name>A0A399SZ99_9BACT</name>
<keyword evidence="3" id="KW-1185">Reference proteome</keyword>
<keyword evidence="1" id="KW-0472">Membrane</keyword>
<sequence>MKDKNYAWAIAAVFIWIGFVGAISFMEAWLKFRAPGITVALGLGIGRLVFQVLNKIEMVLAVVVIVNFLWQKIPLHRKGGVLFLVALGVLVLQTVWLLPALDERAVMMMEGQEVPDSKLHFVYVALELIKTVCLFVFGAKLLKANNAGR</sequence>
<dbReference type="EMBL" id="QWGR01000008">
    <property type="protein sequence ID" value="RIJ47361.1"/>
    <property type="molecule type" value="Genomic_DNA"/>
</dbReference>
<protein>
    <recommendedName>
        <fullName evidence="4">DUF4149 domain-containing protein</fullName>
    </recommendedName>
</protein>
<evidence type="ECO:0000256" key="1">
    <source>
        <dbReference type="SAM" id="Phobius"/>
    </source>
</evidence>
<evidence type="ECO:0008006" key="4">
    <source>
        <dbReference type="Google" id="ProtNLM"/>
    </source>
</evidence>
<gene>
    <name evidence="2" type="ORF">D1614_14695</name>
</gene>
<keyword evidence="1" id="KW-1133">Transmembrane helix</keyword>
<keyword evidence="1" id="KW-0812">Transmembrane</keyword>
<evidence type="ECO:0000313" key="2">
    <source>
        <dbReference type="EMBL" id="RIJ47361.1"/>
    </source>
</evidence>
<feature type="transmembrane region" description="Helical" evidence="1">
    <location>
        <begin position="6"/>
        <end position="25"/>
    </location>
</feature>
<dbReference type="Proteomes" id="UP000265926">
    <property type="component" value="Unassembled WGS sequence"/>
</dbReference>
<reference evidence="2 3" key="1">
    <citation type="submission" date="2018-08" db="EMBL/GenBank/DDBJ databases">
        <title>Pallidiluteibacterium maritimus gen. nov., sp. nov., isolated from coastal sediment.</title>
        <authorList>
            <person name="Zhou L.Y."/>
        </authorList>
    </citation>
    <scope>NUCLEOTIDE SEQUENCE [LARGE SCALE GENOMIC DNA]</scope>
    <source>
        <strain evidence="2 3">XSD2</strain>
    </source>
</reference>
<dbReference type="AlphaFoldDB" id="A0A399SZ99"/>
<feature type="transmembrane region" description="Helical" evidence="1">
    <location>
        <begin position="121"/>
        <end position="142"/>
    </location>
</feature>
<comment type="caution">
    <text evidence="2">The sequence shown here is derived from an EMBL/GenBank/DDBJ whole genome shotgun (WGS) entry which is preliminary data.</text>
</comment>
<dbReference type="RefSeq" id="WP_119438720.1">
    <property type="nucleotide sequence ID" value="NZ_QWGR01000008.1"/>
</dbReference>